<keyword evidence="1" id="KW-0472">Membrane</keyword>
<keyword evidence="3" id="KW-1185">Reference proteome</keyword>
<evidence type="ECO:0000256" key="1">
    <source>
        <dbReference type="SAM" id="Phobius"/>
    </source>
</evidence>
<organism evidence="2 3">
    <name type="scientific">Streptomyces coryli</name>
    <dbReference type="NCBI Taxonomy" id="1128680"/>
    <lineage>
        <taxon>Bacteria</taxon>
        <taxon>Bacillati</taxon>
        <taxon>Actinomycetota</taxon>
        <taxon>Actinomycetes</taxon>
        <taxon>Kitasatosporales</taxon>
        <taxon>Streptomycetaceae</taxon>
        <taxon>Streptomyces</taxon>
    </lineage>
</organism>
<dbReference type="Proteomes" id="UP000481583">
    <property type="component" value="Unassembled WGS sequence"/>
</dbReference>
<reference evidence="2 3" key="1">
    <citation type="submission" date="2020-02" db="EMBL/GenBank/DDBJ databases">
        <title>Whole-genome analyses of novel actinobacteria.</title>
        <authorList>
            <person name="Sahin N."/>
        </authorList>
    </citation>
    <scope>NUCLEOTIDE SEQUENCE [LARGE SCALE GENOMIC DNA]</scope>
    <source>
        <strain evidence="2 3">A7024</strain>
    </source>
</reference>
<name>A0A6G4TYP6_9ACTN</name>
<comment type="caution">
    <text evidence="2">The sequence shown here is derived from an EMBL/GenBank/DDBJ whole genome shotgun (WGS) entry which is preliminary data.</text>
</comment>
<evidence type="ECO:0000313" key="2">
    <source>
        <dbReference type="EMBL" id="NGN65014.1"/>
    </source>
</evidence>
<protein>
    <submittedName>
        <fullName evidence="2">Uncharacterized protein</fullName>
    </submittedName>
</protein>
<accession>A0A6G4TYP6</accession>
<proteinExistence type="predicted"/>
<feature type="transmembrane region" description="Helical" evidence="1">
    <location>
        <begin position="106"/>
        <end position="125"/>
    </location>
</feature>
<sequence length="133" mass="14216">MAATLWRDHTVYRERGGTLVVRSERAGRWISLTSAGTDAVRVRAGRVLDGGTTAPARAEASVPRAADAAALAACCRALLAEIPASADFEPLPRPARRGSRPKKDRSWLVTTAVVIVMTLLVVAYVQGGGWHVR</sequence>
<dbReference type="EMBL" id="JAAKZV010000049">
    <property type="protein sequence ID" value="NGN65014.1"/>
    <property type="molecule type" value="Genomic_DNA"/>
</dbReference>
<keyword evidence="1" id="KW-0812">Transmembrane</keyword>
<gene>
    <name evidence="2" type="ORF">G5C51_14055</name>
</gene>
<keyword evidence="1" id="KW-1133">Transmembrane helix</keyword>
<evidence type="ECO:0000313" key="3">
    <source>
        <dbReference type="Proteomes" id="UP000481583"/>
    </source>
</evidence>
<dbReference type="AlphaFoldDB" id="A0A6G4TYP6"/>